<dbReference type="EMBL" id="JZWT02000010">
    <property type="protein sequence ID" value="MFB6490515.1"/>
    <property type="molecule type" value="Genomic_DNA"/>
</dbReference>
<evidence type="ECO:0000313" key="2">
    <source>
        <dbReference type="Proteomes" id="UP000033636"/>
    </source>
</evidence>
<evidence type="ECO:0000313" key="1">
    <source>
        <dbReference type="EMBL" id="MFB6490515.1"/>
    </source>
</evidence>
<gene>
    <name evidence="1" type="ORF">TU35_004585</name>
</gene>
<organism evidence="1 2">
    <name type="scientific">Thermoproteus sp. AZ2</name>
    <dbReference type="NCBI Taxonomy" id="1609232"/>
    <lineage>
        <taxon>Archaea</taxon>
        <taxon>Thermoproteota</taxon>
        <taxon>Thermoprotei</taxon>
        <taxon>Thermoproteales</taxon>
        <taxon>Thermoproteaceae</taxon>
        <taxon>Thermoproteus</taxon>
    </lineage>
</organism>
<name>A0ACC6V0I9_9CREN</name>
<proteinExistence type="predicted"/>
<protein>
    <submittedName>
        <fullName evidence="1">KEOPS complex subunit Pcc1</fullName>
    </submittedName>
</protein>
<dbReference type="Proteomes" id="UP000033636">
    <property type="component" value="Unassembled WGS sequence"/>
</dbReference>
<sequence>MYEIVVEVGDDPIAEAVFRALEKEVKFPRGGIEVVKRGASLVIIGRASDVTSLRSLANTIFRALYVIRGVEAI</sequence>
<comment type="caution">
    <text evidence="1">The sequence shown here is derived from an EMBL/GenBank/DDBJ whole genome shotgun (WGS) entry which is preliminary data.</text>
</comment>
<reference evidence="1" key="1">
    <citation type="submission" date="2024-07" db="EMBL/GenBank/DDBJ databases">
        <title>Metagenome and Metagenome-Assembled Genomes of Archaea from a hot spring from the geothermal field of Los Azufres, Mexico.</title>
        <authorList>
            <person name="Marin-Paredes R."/>
            <person name="Martinez-Romero E."/>
            <person name="Servin-Garciduenas L.E."/>
        </authorList>
    </citation>
    <scope>NUCLEOTIDE SEQUENCE</scope>
</reference>
<accession>A0ACC6V0I9</accession>